<dbReference type="EMBL" id="BAABIM010000002">
    <property type="protein sequence ID" value="GAA4679980.1"/>
    <property type="molecule type" value="Genomic_DNA"/>
</dbReference>
<evidence type="ECO:0000313" key="2">
    <source>
        <dbReference type="EMBL" id="GAA4679980.1"/>
    </source>
</evidence>
<reference evidence="3" key="1">
    <citation type="journal article" date="2019" name="Int. J. Syst. Evol. Microbiol.">
        <title>The Global Catalogue of Microorganisms (GCM) 10K type strain sequencing project: providing services to taxonomists for standard genome sequencing and annotation.</title>
        <authorList>
            <consortium name="The Broad Institute Genomics Platform"/>
            <consortium name="The Broad Institute Genome Sequencing Center for Infectious Disease"/>
            <person name="Wu L."/>
            <person name="Ma J."/>
        </authorList>
    </citation>
    <scope>NUCLEOTIDE SEQUENCE [LARGE SCALE GENOMIC DNA]</scope>
    <source>
        <strain evidence="3">JCM 18127</strain>
    </source>
</reference>
<dbReference type="SMART" id="SM00347">
    <property type="entry name" value="HTH_MARR"/>
    <property type="match status" value="1"/>
</dbReference>
<dbReference type="PANTHER" id="PTHR33164:SF99">
    <property type="entry name" value="MARR FAMILY REGULATORY PROTEIN"/>
    <property type="match status" value="1"/>
</dbReference>
<dbReference type="SUPFAM" id="SSF46785">
    <property type="entry name" value="Winged helix' DNA-binding domain"/>
    <property type="match status" value="1"/>
</dbReference>
<dbReference type="PROSITE" id="PS50995">
    <property type="entry name" value="HTH_MARR_2"/>
    <property type="match status" value="1"/>
</dbReference>
<evidence type="ECO:0000259" key="1">
    <source>
        <dbReference type="PROSITE" id="PS50995"/>
    </source>
</evidence>
<dbReference type="Gene3D" id="1.10.10.10">
    <property type="entry name" value="Winged helix-like DNA-binding domain superfamily/Winged helix DNA-binding domain"/>
    <property type="match status" value="1"/>
</dbReference>
<keyword evidence="3" id="KW-1185">Reference proteome</keyword>
<name>A0ABP8W301_9ACTN</name>
<dbReference type="InterPro" id="IPR036390">
    <property type="entry name" value="WH_DNA-bd_sf"/>
</dbReference>
<gene>
    <name evidence="2" type="ORF">GCM10023226_16470</name>
</gene>
<organism evidence="2 3">
    <name type="scientific">Nocardioides nanhaiensis</name>
    <dbReference type="NCBI Taxonomy" id="1476871"/>
    <lineage>
        <taxon>Bacteria</taxon>
        <taxon>Bacillati</taxon>
        <taxon>Actinomycetota</taxon>
        <taxon>Actinomycetes</taxon>
        <taxon>Propionibacteriales</taxon>
        <taxon>Nocardioidaceae</taxon>
        <taxon>Nocardioides</taxon>
    </lineage>
</organism>
<dbReference type="Pfam" id="PF01047">
    <property type="entry name" value="MarR"/>
    <property type="match status" value="1"/>
</dbReference>
<dbReference type="Proteomes" id="UP001500621">
    <property type="component" value="Unassembled WGS sequence"/>
</dbReference>
<feature type="domain" description="HTH marR-type" evidence="1">
    <location>
        <begin position="1"/>
        <end position="159"/>
    </location>
</feature>
<dbReference type="RefSeq" id="WP_345264613.1">
    <property type="nucleotide sequence ID" value="NZ_BAABIM010000002.1"/>
</dbReference>
<dbReference type="InterPro" id="IPR036388">
    <property type="entry name" value="WH-like_DNA-bd_sf"/>
</dbReference>
<dbReference type="PRINTS" id="PR00598">
    <property type="entry name" value="HTHMARR"/>
</dbReference>
<sequence length="177" mass="19666">MSAAAGSESSDLDEESTRWLDVDQQRAWRALVMGHTLLIDRLDGDLRELHGISLVEYEILVRLSERDGRLRMAALADALAHSRSRVTHTIDRMEKAGLVARSRLDDDKRGIVAELTPRGRALLERAAHDHVAGVRAYLVDLADPADFTAAGRVFDLVADHLISGHPEMEIRDRGERG</sequence>
<dbReference type="InterPro" id="IPR039422">
    <property type="entry name" value="MarR/SlyA-like"/>
</dbReference>
<dbReference type="PANTHER" id="PTHR33164">
    <property type="entry name" value="TRANSCRIPTIONAL REGULATOR, MARR FAMILY"/>
    <property type="match status" value="1"/>
</dbReference>
<accession>A0ABP8W301</accession>
<evidence type="ECO:0000313" key="3">
    <source>
        <dbReference type="Proteomes" id="UP001500621"/>
    </source>
</evidence>
<dbReference type="InterPro" id="IPR000835">
    <property type="entry name" value="HTH_MarR-typ"/>
</dbReference>
<protein>
    <submittedName>
        <fullName evidence="2">MarR family transcriptional regulator</fullName>
    </submittedName>
</protein>
<comment type="caution">
    <text evidence="2">The sequence shown here is derived from an EMBL/GenBank/DDBJ whole genome shotgun (WGS) entry which is preliminary data.</text>
</comment>
<proteinExistence type="predicted"/>